<organism evidence="1">
    <name type="scientific">Salmonella enterica</name>
    <name type="common">Salmonella choleraesuis</name>
    <dbReference type="NCBI Taxonomy" id="28901"/>
    <lineage>
        <taxon>Bacteria</taxon>
        <taxon>Pseudomonadati</taxon>
        <taxon>Pseudomonadota</taxon>
        <taxon>Gammaproteobacteria</taxon>
        <taxon>Enterobacterales</taxon>
        <taxon>Enterobacteriaceae</taxon>
        <taxon>Salmonella</taxon>
    </lineage>
</organism>
<dbReference type="AlphaFoldDB" id="A0A620FDM9"/>
<accession>A0A620FDM9</accession>
<evidence type="ECO:0008006" key="2">
    <source>
        <dbReference type="Google" id="ProtNLM"/>
    </source>
</evidence>
<protein>
    <recommendedName>
        <fullName evidence="2">Restriction endonuclease</fullName>
    </recommendedName>
</protein>
<proteinExistence type="predicted"/>
<reference evidence="1" key="1">
    <citation type="submission" date="2019-09" db="EMBL/GenBank/DDBJ databases">
        <authorList>
            <consortium name="PulseNet: The National Subtyping Network for Foodborne Disease Surveillance"/>
            <person name="Tarr C.L."/>
            <person name="Trees E."/>
            <person name="Katz L.S."/>
            <person name="Carleton-Romer H.A."/>
            <person name="Stroika S."/>
            <person name="Kucerova Z."/>
            <person name="Roache K.F."/>
            <person name="Sabol A.L."/>
            <person name="Besser J."/>
            <person name="Gerner-Smidt P."/>
        </authorList>
    </citation>
    <scope>NUCLEOTIDE SEQUENCE</scope>
    <source>
        <strain evidence="1">PNUSAS101288</strain>
    </source>
</reference>
<sequence length="268" mass="31842">MPRGLISGRDYSECDIFDHTLYPRMKEEPLLNEDDCIVVPVRNEITPHFRRVGNPSFGKRLGRAEDNPTHDNCVNYLYDELNDKNIEAVKFSTYVFAEDRTYEEQVIFSPLKDSDFGWYKEKDARIAFHEDSYIQPDIGGRDRNKFFPRSAYPNIIIEVIRTHYPERDTFQKLLELSKTNHHVYFYFIDEGNKKSKLNSLSIKNGILTLRVSHYLIGGQLYKNGNCYAPKGEDESFEHWYQYLENSYFTNAMERVNKFRQHFMMHKRV</sequence>
<name>A0A620FDM9_SALER</name>
<gene>
    <name evidence="1" type="ORF">F6Y98_01615</name>
</gene>
<comment type="caution">
    <text evidence="1">The sequence shown here is derived from an EMBL/GenBank/DDBJ whole genome shotgun (WGS) entry which is preliminary data.</text>
</comment>
<evidence type="ECO:0000313" key="1">
    <source>
        <dbReference type="EMBL" id="ECX9338297.1"/>
    </source>
</evidence>
<dbReference type="EMBL" id="AALBKS010000002">
    <property type="protein sequence ID" value="ECX9338297.1"/>
    <property type="molecule type" value="Genomic_DNA"/>
</dbReference>